<dbReference type="EMBL" id="QWLN02006048">
    <property type="protein sequence ID" value="TEA36552.1"/>
    <property type="molecule type" value="Genomic_DNA"/>
</dbReference>
<feature type="non-terminal residue" evidence="1">
    <location>
        <position position="88"/>
    </location>
</feature>
<dbReference type="AlphaFoldDB" id="A0A484GLH3"/>
<dbReference type="InterPro" id="IPR036946">
    <property type="entry name" value="G_retro_matrix_sf"/>
</dbReference>
<proteinExistence type="predicted"/>
<dbReference type="SUPFAM" id="SSF47836">
    <property type="entry name" value="Retroviral matrix proteins"/>
    <property type="match status" value="1"/>
</dbReference>
<dbReference type="InterPro" id="IPR010999">
    <property type="entry name" value="Retrovr_matrix"/>
</dbReference>
<dbReference type="Gene3D" id="1.10.150.180">
    <property type="entry name" value="Gamma-retroviral matrix domain"/>
    <property type="match status" value="1"/>
</dbReference>
<evidence type="ECO:0000313" key="2">
    <source>
        <dbReference type="Proteomes" id="UP000295264"/>
    </source>
</evidence>
<name>A0A484GLH3_SOUCH</name>
<protein>
    <submittedName>
        <fullName evidence="1">Uncharacterized protein</fullName>
    </submittedName>
</protein>
<dbReference type="Proteomes" id="UP000295264">
    <property type="component" value="Unassembled WGS sequence"/>
</dbReference>
<reference evidence="1 2" key="1">
    <citation type="journal article" date="2018" name="Genomics">
        <title>Molecular footprints of inshore aquatic adaptation in Indo-Pacific humpback dolphin (Sousa chinensis).</title>
        <authorList>
            <person name="Ming Y."/>
            <person name="Jian J."/>
            <person name="Yu F."/>
            <person name="Yu X."/>
            <person name="Wang J."/>
            <person name="Liu W."/>
        </authorList>
    </citation>
    <scope>NUCLEOTIDE SEQUENCE [LARGE SCALE GENOMIC DNA]</scope>
    <source>
        <strain evidence="1">MY-2018</strain>
        <tissue evidence="1">Skin</tissue>
    </source>
</reference>
<comment type="caution">
    <text evidence="1">The sequence shown here is derived from an EMBL/GenBank/DDBJ whole genome shotgun (WGS) entry which is preliminary data.</text>
</comment>
<dbReference type="PANTHER" id="PTHR33166">
    <property type="entry name" value="GAG_P30 DOMAIN-CONTAINING PROTEIN"/>
    <property type="match status" value="1"/>
</dbReference>
<keyword evidence="2" id="KW-1185">Reference proteome</keyword>
<accession>A0A484GLH3</accession>
<organism evidence="1 2">
    <name type="scientific">Sousa chinensis</name>
    <name type="common">Indo-pacific humpbacked dolphin</name>
    <name type="synonym">Steno chinensis</name>
    <dbReference type="NCBI Taxonomy" id="103600"/>
    <lineage>
        <taxon>Eukaryota</taxon>
        <taxon>Metazoa</taxon>
        <taxon>Chordata</taxon>
        <taxon>Craniata</taxon>
        <taxon>Vertebrata</taxon>
        <taxon>Euteleostomi</taxon>
        <taxon>Mammalia</taxon>
        <taxon>Eutheria</taxon>
        <taxon>Laurasiatheria</taxon>
        <taxon>Artiodactyla</taxon>
        <taxon>Whippomorpha</taxon>
        <taxon>Cetacea</taxon>
        <taxon>Odontoceti</taxon>
        <taxon>Delphinidae</taxon>
        <taxon>Sousa</taxon>
    </lineage>
</organism>
<evidence type="ECO:0000313" key="1">
    <source>
        <dbReference type="EMBL" id="TEA36552.1"/>
    </source>
</evidence>
<dbReference type="InterPro" id="IPR050462">
    <property type="entry name" value="Retroviral_Gag-Pol_poly"/>
</dbReference>
<gene>
    <name evidence="1" type="ORF">DBR06_SOUSAS11210004</name>
</gene>
<sequence length="88" mass="10304">MGSVTSIPLDSPLGCILRNWKEFDADSLKEKRLIFFCNTGWPQYKLGDHEQWPLNGMLNYITILKLDLYYWRLGKDSEVPYVQAFMAL</sequence>